<name>A0A940DW67_9BACT</name>
<reference evidence="7" key="1">
    <citation type="submission" date="2020-10" db="EMBL/GenBank/DDBJ databases">
        <authorList>
            <person name="Gilroy R."/>
        </authorList>
    </citation>
    <scope>NUCLEOTIDE SEQUENCE</scope>
    <source>
        <strain evidence="7">G3-8215</strain>
    </source>
</reference>
<dbReference type="CDD" id="cd01335">
    <property type="entry name" value="Radical_SAM"/>
    <property type="match status" value="1"/>
</dbReference>
<dbReference type="EMBL" id="JADILV010000061">
    <property type="protein sequence ID" value="MBO8484206.1"/>
    <property type="molecule type" value="Genomic_DNA"/>
</dbReference>
<evidence type="ECO:0000259" key="6">
    <source>
        <dbReference type="PROSITE" id="PS51918"/>
    </source>
</evidence>
<evidence type="ECO:0000256" key="2">
    <source>
        <dbReference type="ARBA" id="ARBA00022691"/>
    </source>
</evidence>
<evidence type="ECO:0000256" key="3">
    <source>
        <dbReference type="ARBA" id="ARBA00022723"/>
    </source>
</evidence>
<sequence>MKQEKYILNPHYSMYPDAKRITLVCDTGDRYQLFLIHPMHAVLFSFFKGGEQLGTTVKKIAQYFSLSEESAYSMLSVFIENEKSVTLKYDGNIFTFPPKMLVENSDGLVRSDIVTDNYMINGPYDFVTSRHYIPQSVVFIINMTCVTDCIYCYADKTHSFLPLTTEKIVEIINEAKKVGVRSFDITGGELFLQKDWKTITKTLVDNGFDPDPSTKVPLGEEDINYLKKIGITHIQVSLDSLDPEIQKNNIKVTPAYIEKMKQALLYLDRQGIELTIKGTLTRHTCTIGNVHGIINFLQQFKNVKQYQVSTIGKPMYKPRLDYVDLRPTSEQIREMGNFISEMDKNLEYDLTFDCQATYKNTLCNYQEFKNRSICSGNMDGFVLLPDGKVTICEELYWNPDFIIGDLTKQSIMEMWSSERAFNLWNIQQKNIPEDSACAKCQDFDRCRHGAGVCWKMVIGMYGDEHPFYPDPRCPRAPEPLKKDAYYDC</sequence>
<dbReference type="Pfam" id="PF13186">
    <property type="entry name" value="SPASM"/>
    <property type="match status" value="1"/>
</dbReference>
<dbReference type="InterPro" id="IPR007197">
    <property type="entry name" value="rSAM"/>
</dbReference>
<dbReference type="InterPro" id="IPR058240">
    <property type="entry name" value="rSAM_sf"/>
</dbReference>
<dbReference type="AlphaFoldDB" id="A0A940DW67"/>
<dbReference type="GO" id="GO:0003824">
    <property type="term" value="F:catalytic activity"/>
    <property type="evidence" value="ECO:0007669"/>
    <property type="project" value="InterPro"/>
</dbReference>
<accession>A0A940DW67</accession>
<dbReference type="Gene3D" id="3.20.20.70">
    <property type="entry name" value="Aldolase class I"/>
    <property type="match status" value="1"/>
</dbReference>
<dbReference type="Pfam" id="PF04055">
    <property type="entry name" value="Radical_SAM"/>
    <property type="match status" value="1"/>
</dbReference>
<comment type="cofactor">
    <cofactor evidence="1">
        <name>[4Fe-4S] cluster</name>
        <dbReference type="ChEBI" id="CHEBI:49883"/>
    </cofactor>
</comment>
<dbReference type="SFLD" id="SFLDG01067">
    <property type="entry name" value="SPASM/twitch_domain_containing"/>
    <property type="match status" value="1"/>
</dbReference>
<evidence type="ECO:0000256" key="5">
    <source>
        <dbReference type="ARBA" id="ARBA00023014"/>
    </source>
</evidence>
<dbReference type="SUPFAM" id="SSF102114">
    <property type="entry name" value="Radical SAM enzymes"/>
    <property type="match status" value="1"/>
</dbReference>
<evidence type="ECO:0000313" key="7">
    <source>
        <dbReference type="EMBL" id="MBO8484206.1"/>
    </source>
</evidence>
<keyword evidence="5" id="KW-0411">Iron-sulfur</keyword>
<comment type="caution">
    <text evidence="7">The sequence shown here is derived from an EMBL/GenBank/DDBJ whole genome shotgun (WGS) entry which is preliminary data.</text>
</comment>
<reference evidence="7" key="2">
    <citation type="journal article" date="2021" name="PeerJ">
        <title>Extensive microbial diversity within the chicken gut microbiome revealed by metagenomics and culture.</title>
        <authorList>
            <person name="Gilroy R."/>
            <person name="Ravi A."/>
            <person name="Getino M."/>
            <person name="Pursley I."/>
            <person name="Horton D.L."/>
            <person name="Alikhan N.F."/>
            <person name="Baker D."/>
            <person name="Gharbi K."/>
            <person name="Hall N."/>
            <person name="Watson M."/>
            <person name="Adriaenssens E.M."/>
            <person name="Foster-Nyarko E."/>
            <person name="Jarju S."/>
            <person name="Secka A."/>
            <person name="Antonio M."/>
            <person name="Oren A."/>
            <person name="Chaudhuri R.R."/>
            <person name="La Ragione R."/>
            <person name="Hildebrand F."/>
            <person name="Pallen M.J."/>
        </authorList>
    </citation>
    <scope>NUCLEOTIDE SEQUENCE</scope>
    <source>
        <strain evidence="7">G3-8215</strain>
    </source>
</reference>
<keyword evidence="4" id="KW-0408">Iron</keyword>
<dbReference type="PANTHER" id="PTHR11228">
    <property type="entry name" value="RADICAL SAM DOMAIN PROTEIN"/>
    <property type="match status" value="1"/>
</dbReference>
<proteinExistence type="predicted"/>
<evidence type="ECO:0000256" key="1">
    <source>
        <dbReference type="ARBA" id="ARBA00001966"/>
    </source>
</evidence>
<dbReference type="CDD" id="cd21109">
    <property type="entry name" value="SPASM"/>
    <property type="match status" value="1"/>
</dbReference>
<keyword evidence="3" id="KW-0479">Metal-binding</keyword>
<dbReference type="NCBIfam" id="TIGR04085">
    <property type="entry name" value="rSAM_more_4Fe4S"/>
    <property type="match status" value="1"/>
</dbReference>
<dbReference type="GO" id="GO:0046872">
    <property type="term" value="F:metal ion binding"/>
    <property type="evidence" value="ECO:0007669"/>
    <property type="project" value="UniProtKB-KW"/>
</dbReference>
<dbReference type="SFLD" id="SFLDS00029">
    <property type="entry name" value="Radical_SAM"/>
    <property type="match status" value="1"/>
</dbReference>
<dbReference type="InterPro" id="IPR023885">
    <property type="entry name" value="4Fe4S-binding_SPASM_dom"/>
</dbReference>
<evidence type="ECO:0000313" key="8">
    <source>
        <dbReference type="Proteomes" id="UP000725002"/>
    </source>
</evidence>
<evidence type="ECO:0000256" key="4">
    <source>
        <dbReference type="ARBA" id="ARBA00023004"/>
    </source>
</evidence>
<gene>
    <name evidence="7" type="ORF">IAB75_08865</name>
</gene>
<dbReference type="InterPro" id="IPR050377">
    <property type="entry name" value="Radical_SAM_PqqE_MftC-like"/>
</dbReference>
<dbReference type="GO" id="GO:0051536">
    <property type="term" value="F:iron-sulfur cluster binding"/>
    <property type="evidence" value="ECO:0007669"/>
    <property type="project" value="UniProtKB-KW"/>
</dbReference>
<organism evidence="7 8">
    <name type="scientific">Candidatus Cryptobacteroides avicola</name>
    <dbReference type="NCBI Taxonomy" id="2840757"/>
    <lineage>
        <taxon>Bacteria</taxon>
        <taxon>Pseudomonadati</taxon>
        <taxon>Bacteroidota</taxon>
        <taxon>Bacteroidia</taxon>
        <taxon>Bacteroidales</taxon>
        <taxon>Candidatus Cryptobacteroides</taxon>
    </lineage>
</organism>
<dbReference type="PROSITE" id="PS51918">
    <property type="entry name" value="RADICAL_SAM"/>
    <property type="match status" value="1"/>
</dbReference>
<feature type="domain" description="Radical SAM core" evidence="6">
    <location>
        <begin position="130"/>
        <end position="345"/>
    </location>
</feature>
<keyword evidence="2" id="KW-0949">S-adenosyl-L-methionine</keyword>
<dbReference type="PANTHER" id="PTHR11228:SF7">
    <property type="entry name" value="PQQA PEPTIDE CYCLASE"/>
    <property type="match status" value="1"/>
</dbReference>
<dbReference type="GO" id="GO:0006783">
    <property type="term" value="P:heme biosynthetic process"/>
    <property type="evidence" value="ECO:0007669"/>
    <property type="project" value="TreeGrafter"/>
</dbReference>
<dbReference type="InterPro" id="IPR013785">
    <property type="entry name" value="Aldolase_TIM"/>
</dbReference>
<dbReference type="Proteomes" id="UP000725002">
    <property type="component" value="Unassembled WGS sequence"/>
</dbReference>
<protein>
    <submittedName>
        <fullName evidence="7">Radical SAM protein</fullName>
    </submittedName>
</protein>